<evidence type="ECO:0000313" key="9">
    <source>
        <dbReference type="EMBL" id="SDH22218.1"/>
    </source>
</evidence>
<sequence length="168" mass="18637">MRVVDLAEVRAAKARASDEALDVARRALGRRALSRAEVAKRLDEHGVEPEDRDAALERLEQEGAIDDRALAESVAERVRSRRKAGARVVEQELARRGIDQEHRAAPPSDDDELERALALAEQRLRRGPIDEVAERRVAGMLARRGFSSGICRRAIEQARERLGESGAC</sequence>
<name>A0A1G8AMN7_9MICO</name>
<dbReference type="OrthoDB" id="5244465at2"/>
<keyword evidence="4 5" id="KW-0963">Cytoplasm</keyword>
<protein>
    <recommendedName>
        <fullName evidence="3 5">Regulatory protein RecX</fullName>
    </recommendedName>
</protein>
<feature type="domain" description="RecX third three-helical" evidence="7">
    <location>
        <begin position="110"/>
        <end position="155"/>
    </location>
</feature>
<keyword evidence="10" id="KW-1185">Reference proteome</keyword>
<dbReference type="AlphaFoldDB" id="A0A1G8AMN7"/>
<accession>A0A1G8AMN7</accession>
<comment type="subcellular location">
    <subcellularLocation>
        <location evidence="1 5">Cytoplasm</location>
    </subcellularLocation>
</comment>
<dbReference type="Pfam" id="PF02631">
    <property type="entry name" value="RecX_HTH2"/>
    <property type="match status" value="1"/>
</dbReference>
<dbReference type="RefSeq" id="WP_092502056.1">
    <property type="nucleotide sequence ID" value="NZ_LT629695.1"/>
</dbReference>
<dbReference type="InterPro" id="IPR053925">
    <property type="entry name" value="RecX_HTH_3rd"/>
</dbReference>
<feature type="domain" description="RecX second three-helical" evidence="6">
    <location>
        <begin position="66"/>
        <end position="103"/>
    </location>
</feature>
<dbReference type="Pfam" id="PF21982">
    <property type="entry name" value="RecX_HTH1"/>
    <property type="match status" value="1"/>
</dbReference>
<gene>
    <name evidence="5" type="primary">recX</name>
    <name evidence="9" type="ORF">SAMN04489720_0455</name>
</gene>
<comment type="similarity">
    <text evidence="2 5">Belongs to the RecX family.</text>
</comment>
<dbReference type="HAMAP" id="MF_01114">
    <property type="entry name" value="RecX"/>
    <property type="match status" value="1"/>
</dbReference>
<evidence type="ECO:0000259" key="7">
    <source>
        <dbReference type="Pfam" id="PF21981"/>
    </source>
</evidence>
<evidence type="ECO:0000256" key="5">
    <source>
        <dbReference type="HAMAP-Rule" id="MF_01114"/>
    </source>
</evidence>
<dbReference type="Gene3D" id="1.10.10.10">
    <property type="entry name" value="Winged helix-like DNA-binding domain superfamily/Winged helix DNA-binding domain"/>
    <property type="match status" value="2"/>
</dbReference>
<proteinExistence type="inferred from homology"/>
<dbReference type="GO" id="GO:0005737">
    <property type="term" value="C:cytoplasm"/>
    <property type="evidence" value="ECO:0007669"/>
    <property type="project" value="UniProtKB-SubCell"/>
</dbReference>
<dbReference type="Pfam" id="PF21981">
    <property type="entry name" value="RecX_HTH3"/>
    <property type="match status" value="1"/>
</dbReference>
<dbReference type="InterPro" id="IPR003783">
    <property type="entry name" value="Regulatory_RecX"/>
</dbReference>
<reference evidence="10" key="1">
    <citation type="submission" date="2016-10" db="EMBL/GenBank/DDBJ databases">
        <authorList>
            <person name="Varghese N."/>
            <person name="Submissions S."/>
        </authorList>
    </citation>
    <scope>NUCLEOTIDE SEQUENCE [LARGE SCALE GENOMIC DNA]</scope>
    <source>
        <strain evidence="10">DSM 22002</strain>
    </source>
</reference>
<dbReference type="PANTHER" id="PTHR33602">
    <property type="entry name" value="REGULATORY PROTEIN RECX FAMILY PROTEIN"/>
    <property type="match status" value="1"/>
</dbReference>
<evidence type="ECO:0000256" key="3">
    <source>
        <dbReference type="ARBA" id="ARBA00018111"/>
    </source>
</evidence>
<evidence type="ECO:0000259" key="6">
    <source>
        <dbReference type="Pfam" id="PF02631"/>
    </source>
</evidence>
<dbReference type="InterPro" id="IPR053924">
    <property type="entry name" value="RecX_HTH_2nd"/>
</dbReference>
<dbReference type="InterPro" id="IPR053926">
    <property type="entry name" value="RecX_HTH_1st"/>
</dbReference>
<evidence type="ECO:0000259" key="8">
    <source>
        <dbReference type="Pfam" id="PF21982"/>
    </source>
</evidence>
<feature type="domain" description="RecX first three-helical" evidence="8">
    <location>
        <begin position="20"/>
        <end position="59"/>
    </location>
</feature>
<dbReference type="GO" id="GO:0006282">
    <property type="term" value="P:regulation of DNA repair"/>
    <property type="evidence" value="ECO:0007669"/>
    <property type="project" value="UniProtKB-UniRule"/>
</dbReference>
<dbReference type="InterPro" id="IPR036388">
    <property type="entry name" value="WH-like_DNA-bd_sf"/>
</dbReference>
<comment type="function">
    <text evidence="5">Modulates RecA activity.</text>
</comment>
<dbReference type="EMBL" id="LT629695">
    <property type="protein sequence ID" value="SDH22218.1"/>
    <property type="molecule type" value="Genomic_DNA"/>
</dbReference>
<evidence type="ECO:0000256" key="1">
    <source>
        <dbReference type="ARBA" id="ARBA00004496"/>
    </source>
</evidence>
<evidence type="ECO:0000313" key="10">
    <source>
        <dbReference type="Proteomes" id="UP000198822"/>
    </source>
</evidence>
<evidence type="ECO:0000256" key="2">
    <source>
        <dbReference type="ARBA" id="ARBA00009695"/>
    </source>
</evidence>
<evidence type="ECO:0000256" key="4">
    <source>
        <dbReference type="ARBA" id="ARBA00022490"/>
    </source>
</evidence>
<organism evidence="9 10">
    <name type="scientific">Agrococcus jejuensis</name>
    <dbReference type="NCBI Taxonomy" id="399736"/>
    <lineage>
        <taxon>Bacteria</taxon>
        <taxon>Bacillati</taxon>
        <taxon>Actinomycetota</taxon>
        <taxon>Actinomycetes</taxon>
        <taxon>Micrococcales</taxon>
        <taxon>Microbacteriaceae</taxon>
        <taxon>Agrococcus</taxon>
    </lineage>
</organism>
<dbReference type="Proteomes" id="UP000198822">
    <property type="component" value="Chromosome I"/>
</dbReference>
<dbReference type="STRING" id="399736.SAMN04489720_0455"/>
<dbReference type="PANTHER" id="PTHR33602:SF1">
    <property type="entry name" value="REGULATORY PROTEIN RECX FAMILY PROTEIN"/>
    <property type="match status" value="1"/>
</dbReference>